<keyword evidence="5 6" id="KW-0238">DNA-binding</keyword>
<sequence length="528" mass="59540">MPYMCVVKGCNHNSKSHKGICGFYRIPRVKENENEETKKLQEDRRRQWIQNIYRRDLEKINLNNTRVCGHHFVSGSPSALYDCTNPDWAPTQNMGHDNIAPESVGNAMSKYKRAKEREANKKQAASKKRKTSCSATSSTAAASEVFSASVSFVDARGNTSAEGLRNNAIEIEDVDVDPQTKGCQTDNCLVVDRSCQTDMTLADFDPQHGYIQSITTELHDWKKTALQLQISQNGFKDNDQKTKFYSGLPSYLMLIHVFNLLTPKISTTPMNALCQFQEFLLVLMRLKLNLPFQDLAYRFGVSASTATRIFYRWIPIMSERLDFLIKWPDRENLRKTMPLVFKQNFGNKVAVIIDCFEVFIDRPSSLIARAMTWSNYKHHNTVKFLIGITPQGVISFISKAWGGRVSDKYLTENSGILKNLLPGDIVLADRGFDIADSVGFHGARLYIPAFTKGKKQLSALEVEQTKKLANVRIHVERVIGLVRRKFTILQSTLPIESITAKQGEPLAPIDHIATVCCALTNLSDSIVS</sequence>
<evidence type="ECO:0000256" key="4">
    <source>
        <dbReference type="ARBA" id="ARBA00022833"/>
    </source>
</evidence>
<name>A0AAU9WZ89_9CNID</name>
<organism evidence="9 10">
    <name type="scientific">Pocillopora meandrina</name>
    <dbReference type="NCBI Taxonomy" id="46732"/>
    <lineage>
        <taxon>Eukaryota</taxon>
        <taxon>Metazoa</taxon>
        <taxon>Cnidaria</taxon>
        <taxon>Anthozoa</taxon>
        <taxon>Hexacorallia</taxon>
        <taxon>Scleractinia</taxon>
        <taxon>Astrocoeniina</taxon>
        <taxon>Pocilloporidae</taxon>
        <taxon>Pocillopora</taxon>
    </lineage>
</organism>
<dbReference type="InterPro" id="IPR027806">
    <property type="entry name" value="HARBI1_dom"/>
</dbReference>
<dbReference type="InterPro" id="IPR006612">
    <property type="entry name" value="THAP_Znf"/>
</dbReference>
<keyword evidence="10" id="KW-1185">Reference proteome</keyword>
<keyword evidence="4" id="KW-0862">Zinc</keyword>
<dbReference type="EMBL" id="CALNXJ010000026">
    <property type="protein sequence ID" value="CAH3131501.1"/>
    <property type="molecule type" value="Genomic_DNA"/>
</dbReference>
<feature type="region of interest" description="Disordered" evidence="7">
    <location>
        <begin position="110"/>
        <end position="134"/>
    </location>
</feature>
<dbReference type="GO" id="GO:0003677">
    <property type="term" value="F:DNA binding"/>
    <property type="evidence" value="ECO:0007669"/>
    <property type="project" value="UniProtKB-UniRule"/>
</dbReference>
<dbReference type="SMART" id="SM00980">
    <property type="entry name" value="THAP"/>
    <property type="match status" value="1"/>
</dbReference>
<evidence type="ECO:0000256" key="7">
    <source>
        <dbReference type="SAM" id="MobiDB-lite"/>
    </source>
</evidence>
<dbReference type="InterPro" id="IPR027805">
    <property type="entry name" value="Transposase_HTH_dom"/>
</dbReference>
<dbReference type="SUPFAM" id="SSF57716">
    <property type="entry name" value="Glucocorticoid receptor-like (DNA-binding domain)"/>
    <property type="match status" value="1"/>
</dbReference>
<protein>
    <recommendedName>
        <fullName evidence="8">THAP-type domain-containing protein</fullName>
    </recommendedName>
</protein>
<evidence type="ECO:0000256" key="6">
    <source>
        <dbReference type="PROSITE-ProRule" id="PRU00309"/>
    </source>
</evidence>
<comment type="caution">
    <text evidence="9">The sequence shown here is derived from an EMBL/GenBank/DDBJ whole genome shotgun (WGS) entry which is preliminary data.</text>
</comment>
<dbReference type="PROSITE" id="PS50950">
    <property type="entry name" value="ZF_THAP"/>
    <property type="match status" value="1"/>
</dbReference>
<feature type="domain" description="THAP-type" evidence="8">
    <location>
        <begin position="1"/>
        <end position="93"/>
    </location>
</feature>
<dbReference type="PANTHER" id="PTHR23080">
    <property type="entry name" value="THAP DOMAIN PROTEIN"/>
    <property type="match status" value="1"/>
</dbReference>
<comment type="cofactor">
    <cofactor evidence="1">
        <name>a divalent metal cation</name>
        <dbReference type="ChEBI" id="CHEBI:60240"/>
    </cofactor>
</comment>
<evidence type="ECO:0000256" key="5">
    <source>
        <dbReference type="ARBA" id="ARBA00023125"/>
    </source>
</evidence>
<dbReference type="Pfam" id="PF05485">
    <property type="entry name" value="THAP"/>
    <property type="match status" value="1"/>
</dbReference>
<evidence type="ECO:0000256" key="2">
    <source>
        <dbReference type="ARBA" id="ARBA00022723"/>
    </source>
</evidence>
<evidence type="ECO:0000256" key="3">
    <source>
        <dbReference type="ARBA" id="ARBA00022771"/>
    </source>
</evidence>
<evidence type="ECO:0000256" key="1">
    <source>
        <dbReference type="ARBA" id="ARBA00001968"/>
    </source>
</evidence>
<evidence type="ECO:0000313" key="9">
    <source>
        <dbReference type="EMBL" id="CAH3131501.1"/>
    </source>
</evidence>
<reference evidence="9 10" key="1">
    <citation type="submission" date="2022-05" db="EMBL/GenBank/DDBJ databases">
        <authorList>
            <consortium name="Genoscope - CEA"/>
            <person name="William W."/>
        </authorList>
    </citation>
    <scope>NUCLEOTIDE SEQUENCE [LARGE SCALE GENOMIC DNA]</scope>
</reference>
<keyword evidence="2" id="KW-0479">Metal-binding</keyword>
<dbReference type="Pfam" id="PF13613">
    <property type="entry name" value="HTH_Tnp_4"/>
    <property type="match status" value="1"/>
</dbReference>
<proteinExistence type="predicted"/>
<dbReference type="Pfam" id="PF13359">
    <property type="entry name" value="DDE_Tnp_4"/>
    <property type="match status" value="1"/>
</dbReference>
<dbReference type="PANTHER" id="PTHR23080:SF63">
    <property type="entry name" value="TICK TRANSPOSON"/>
    <property type="match status" value="1"/>
</dbReference>
<evidence type="ECO:0000313" key="10">
    <source>
        <dbReference type="Proteomes" id="UP001159428"/>
    </source>
</evidence>
<accession>A0AAU9WZ89</accession>
<dbReference type="GO" id="GO:0008270">
    <property type="term" value="F:zinc ion binding"/>
    <property type="evidence" value="ECO:0007669"/>
    <property type="project" value="UniProtKB-KW"/>
</dbReference>
<gene>
    <name evidence="9" type="ORF">PMEA_00014821</name>
</gene>
<evidence type="ECO:0000259" key="8">
    <source>
        <dbReference type="PROSITE" id="PS50950"/>
    </source>
</evidence>
<keyword evidence="3 6" id="KW-0863">Zinc-finger</keyword>
<dbReference type="Proteomes" id="UP001159428">
    <property type="component" value="Unassembled WGS sequence"/>
</dbReference>
<dbReference type="AlphaFoldDB" id="A0AAU9WZ89"/>